<evidence type="ECO:0000313" key="3">
    <source>
        <dbReference type="EMBL" id="RPF42644.1"/>
    </source>
</evidence>
<dbReference type="AlphaFoldDB" id="A0A3N5ADG0"/>
<dbReference type="SUPFAM" id="SSF89447">
    <property type="entry name" value="AbrB/MazE/MraZ-like"/>
    <property type="match status" value="1"/>
</dbReference>
<feature type="domain" description="SpoVT-AbrB" evidence="2">
    <location>
        <begin position="4"/>
        <end position="49"/>
    </location>
</feature>
<dbReference type="RefSeq" id="WP_123931081.1">
    <property type="nucleotide sequence ID" value="NZ_RKRE01000003.1"/>
</dbReference>
<keyword evidence="4" id="KW-1185">Reference proteome</keyword>
<dbReference type="InterPro" id="IPR007159">
    <property type="entry name" value="SpoVT-AbrB_dom"/>
</dbReference>
<dbReference type="Proteomes" id="UP000282654">
    <property type="component" value="Unassembled WGS sequence"/>
</dbReference>
<organism evidence="3 4">
    <name type="scientific">Thermodesulfitimonas autotrophica</name>
    <dbReference type="NCBI Taxonomy" id="1894989"/>
    <lineage>
        <taxon>Bacteria</taxon>
        <taxon>Bacillati</taxon>
        <taxon>Bacillota</taxon>
        <taxon>Clostridia</taxon>
        <taxon>Thermoanaerobacterales</taxon>
        <taxon>Thermoanaerobacteraceae</taxon>
        <taxon>Thermodesulfitimonas</taxon>
    </lineage>
</organism>
<evidence type="ECO:0000313" key="4">
    <source>
        <dbReference type="Proteomes" id="UP000282654"/>
    </source>
</evidence>
<proteinExistence type="predicted"/>
<keyword evidence="1" id="KW-0238">DNA-binding</keyword>
<gene>
    <name evidence="3" type="ORF">EDD75_1749</name>
</gene>
<reference evidence="3 4" key="1">
    <citation type="submission" date="2018-11" db="EMBL/GenBank/DDBJ databases">
        <title>Genomic Encyclopedia of Type Strains, Phase IV (KMG-IV): sequencing the most valuable type-strain genomes for metagenomic binning, comparative biology and taxonomic classification.</title>
        <authorList>
            <person name="Goeker M."/>
        </authorList>
    </citation>
    <scope>NUCLEOTIDE SEQUENCE [LARGE SCALE GENOMIC DNA]</scope>
    <source>
        <strain evidence="3 4">DSM 102936</strain>
    </source>
</reference>
<protein>
    <submittedName>
        <fullName evidence="3">AbrB family transcriptional regulator</fullName>
    </submittedName>
</protein>
<dbReference type="EMBL" id="RKRE01000003">
    <property type="protein sequence ID" value="RPF42644.1"/>
    <property type="molecule type" value="Genomic_DNA"/>
</dbReference>
<dbReference type="SMART" id="SM00966">
    <property type="entry name" value="SpoVT_AbrB"/>
    <property type="match status" value="1"/>
</dbReference>
<name>A0A3N5ADG0_9THEO</name>
<dbReference type="Gene3D" id="2.10.260.10">
    <property type="match status" value="1"/>
</dbReference>
<dbReference type="PROSITE" id="PS51740">
    <property type="entry name" value="SPOVT_ABRB"/>
    <property type="match status" value="1"/>
</dbReference>
<evidence type="ECO:0000256" key="1">
    <source>
        <dbReference type="PROSITE-ProRule" id="PRU01076"/>
    </source>
</evidence>
<comment type="caution">
    <text evidence="3">The sequence shown here is derived from an EMBL/GenBank/DDBJ whole genome shotgun (WGS) entry which is preliminary data.</text>
</comment>
<dbReference type="GO" id="GO:0003677">
    <property type="term" value="F:DNA binding"/>
    <property type="evidence" value="ECO:0007669"/>
    <property type="project" value="UniProtKB-UniRule"/>
</dbReference>
<dbReference type="Pfam" id="PF04014">
    <property type="entry name" value="MazE_antitoxin"/>
    <property type="match status" value="1"/>
</dbReference>
<accession>A0A3N5ADG0</accession>
<evidence type="ECO:0000259" key="2">
    <source>
        <dbReference type="PROSITE" id="PS51740"/>
    </source>
</evidence>
<dbReference type="OrthoDB" id="2622421at2"/>
<dbReference type="InterPro" id="IPR037914">
    <property type="entry name" value="SpoVT-AbrB_sf"/>
</dbReference>
<sequence>MSTVETVRLGSKCQMVLPLKMRKALGVSEGDELLALPLGRAVILVPKPKSYADRLLGLHREIWAGTSTEKYLGEERASWES</sequence>